<dbReference type="Pfam" id="PF08401">
    <property type="entry name" value="ArdcN"/>
    <property type="match status" value="1"/>
</dbReference>
<sequence length="316" mass="34996">MRPFKHESARRDHYQELTEAVIAKLEEGTPPWRRPWDPSKCAAATSPMNPVTGRSYRGVNALALALSPLAFAGDPRWMTYRQAGERGWQVRKGEKGAIVFFYKKLELRDRQGDDDERRTIPLLRAYTVFHASQIDGVPELGAPMAARPVPERIADADLIVKASGVRVEIGGDRAYYAPASDHIRMPPDEAFESPAARSATVLHELGHASGAPHRLNRDLSGRFGDTAYSREELRAELASYFVGSALDLPCDVPNHVSYIQSWIKVLKSDTREIFRAAADASRIADWILSHHPDHGESRDPASEDEPSPAPTEALAA</sequence>
<feature type="compositionally biased region" description="Basic and acidic residues" evidence="1">
    <location>
        <begin position="290"/>
        <end position="301"/>
    </location>
</feature>
<dbReference type="Proteomes" id="UP000253529">
    <property type="component" value="Unassembled WGS sequence"/>
</dbReference>
<accession>A0A366FH61</accession>
<dbReference type="GO" id="GO:0003697">
    <property type="term" value="F:single-stranded DNA binding"/>
    <property type="evidence" value="ECO:0007669"/>
    <property type="project" value="InterPro"/>
</dbReference>
<dbReference type="RefSeq" id="WP_113889484.1">
    <property type="nucleotide sequence ID" value="NZ_QNRK01000012.1"/>
</dbReference>
<comment type="caution">
    <text evidence="4">The sequence shown here is derived from an EMBL/GenBank/DDBJ whole genome shotgun (WGS) entry which is preliminary data.</text>
</comment>
<proteinExistence type="predicted"/>
<dbReference type="InterPro" id="IPR041459">
    <property type="entry name" value="MPTase-PolyVal"/>
</dbReference>
<dbReference type="PIRSF" id="PIRSF037112">
    <property type="entry name" value="Antirestriction_ArdC"/>
    <property type="match status" value="1"/>
</dbReference>
<keyword evidence="5" id="KW-1185">Reference proteome</keyword>
<evidence type="ECO:0000313" key="4">
    <source>
        <dbReference type="EMBL" id="RBP13065.1"/>
    </source>
</evidence>
<dbReference type="AlphaFoldDB" id="A0A366FH61"/>
<dbReference type="EMBL" id="QNRK01000012">
    <property type="protein sequence ID" value="RBP13065.1"/>
    <property type="molecule type" value="Genomic_DNA"/>
</dbReference>
<feature type="domain" description="N-terminal" evidence="2">
    <location>
        <begin position="12"/>
        <end position="129"/>
    </location>
</feature>
<dbReference type="Pfam" id="PF18818">
    <property type="entry name" value="MPTase-PolyVal"/>
    <property type="match status" value="1"/>
</dbReference>
<protein>
    <submittedName>
        <fullName evidence="4">Antirestriction protein ArdC</fullName>
    </submittedName>
</protein>
<organism evidence="4 5">
    <name type="scientific">Roseiarcus fermentans</name>
    <dbReference type="NCBI Taxonomy" id="1473586"/>
    <lineage>
        <taxon>Bacteria</taxon>
        <taxon>Pseudomonadati</taxon>
        <taxon>Pseudomonadota</taxon>
        <taxon>Alphaproteobacteria</taxon>
        <taxon>Hyphomicrobiales</taxon>
        <taxon>Roseiarcaceae</taxon>
        <taxon>Roseiarcus</taxon>
    </lineage>
</organism>
<feature type="domain" description="Polyvalent protein metallopeptidase" evidence="3">
    <location>
        <begin position="155"/>
        <end position="278"/>
    </location>
</feature>
<reference evidence="4 5" key="1">
    <citation type="submission" date="2018-06" db="EMBL/GenBank/DDBJ databases">
        <title>Genomic Encyclopedia of Type Strains, Phase IV (KMG-IV): sequencing the most valuable type-strain genomes for metagenomic binning, comparative biology and taxonomic classification.</title>
        <authorList>
            <person name="Goeker M."/>
        </authorList>
    </citation>
    <scope>NUCLEOTIDE SEQUENCE [LARGE SCALE GENOMIC DNA]</scope>
    <source>
        <strain evidence="4 5">DSM 24875</strain>
    </source>
</reference>
<evidence type="ECO:0000313" key="5">
    <source>
        <dbReference type="Proteomes" id="UP000253529"/>
    </source>
</evidence>
<name>A0A366FH61_9HYPH</name>
<dbReference type="InterPro" id="IPR017113">
    <property type="entry name" value="Antirestriction_ArdC"/>
</dbReference>
<evidence type="ECO:0000259" key="2">
    <source>
        <dbReference type="Pfam" id="PF08401"/>
    </source>
</evidence>
<dbReference type="InterPro" id="IPR013610">
    <property type="entry name" value="ArdC_N"/>
</dbReference>
<gene>
    <name evidence="4" type="ORF">DFR50_11234</name>
</gene>
<dbReference type="OrthoDB" id="9792687at2"/>
<evidence type="ECO:0000256" key="1">
    <source>
        <dbReference type="SAM" id="MobiDB-lite"/>
    </source>
</evidence>
<feature type="region of interest" description="Disordered" evidence="1">
    <location>
        <begin position="290"/>
        <end position="316"/>
    </location>
</feature>
<evidence type="ECO:0000259" key="3">
    <source>
        <dbReference type="Pfam" id="PF18818"/>
    </source>
</evidence>